<gene>
    <name evidence="1" type="ORF">B1A_06773</name>
</gene>
<reference evidence="1" key="2">
    <citation type="journal article" date="2014" name="ISME J.">
        <title>Microbial stratification in low pH oxic and suboxic macroscopic growths along an acid mine drainage.</title>
        <authorList>
            <person name="Mendez-Garcia C."/>
            <person name="Mesa V."/>
            <person name="Sprenger R.R."/>
            <person name="Richter M."/>
            <person name="Diez M.S."/>
            <person name="Solano J."/>
            <person name="Bargiela R."/>
            <person name="Golyshina O.V."/>
            <person name="Manteca A."/>
            <person name="Ramos J.L."/>
            <person name="Gallego J.R."/>
            <person name="Llorente I."/>
            <person name="Martins Dos Santos V.A."/>
            <person name="Jensen O.N."/>
            <person name="Pelaez A.I."/>
            <person name="Sanchez J."/>
            <person name="Ferrer M."/>
        </authorList>
    </citation>
    <scope>NUCLEOTIDE SEQUENCE</scope>
</reference>
<accession>T1BMD5</accession>
<protein>
    <submittedName>
        <fullName evidence="1">UBA/ThiF-type NAD/FAD binding fold containing protein</fullName>
    </submittedName>
</protein>
<proteinExistence type="predicted"/>
<dbReference type="AlphaFoldDB" id="T1BMD5"/>
<evidence type="ECO:0000313" key="1">
    <source>
        <dbReference type="EMBL" id="EQD69663.1"/>
    </source>
</evidence>
<dbReference type="EMBL" id="AUZX01004909">
    <property type="protein sequence ID" value="EQD69663.1"/>
    <property type="molecule type" value="Genomic_DNA"/>
</dbReference>
<reference evidence="1" key="1">
    <citation type="submission" date="2013-08" db="EMBL/GenBank/DDBJ databases">
        <authorList>
            <person name="Mendez C."/>
            <person name="Richter M."/>
            <person name="Ferrer M."/>
            <person name="Sanchez J."/>
        </authorList>
    </citation>
    <scope>NUCLEOTIDE SEQUENCE</scope>
</reference>
<feature type="non-terminal residue" evidence="1">
    <location>
        <position position="138"/>
    </location>
</feature>
<comment type="caution">
    <text evidence="1">The sequence shown here is derived from an EMBL/GenBank/DDBJ whole genome shotgun (WGS) entry which is preliminary data.</text>
</comment>
<sequence>MTAKVSPDSLHRLVKQALDNGTAASVAEAESLFRGYRLAVQLDPGAATDPAQQAAFLTTVALGQRVFLGGVTVSGALDTPLVTAMPFGRTLADAAQVLGGTLRDATAETPTIVVGGNASERREGFCVRTTAKGWRGGI</sequence>
<organism evidence="1">
    <name type="scientific">mine drainage metagenome</name>
    <dbReference type="NCBI Taxonomy" id="410659"/>
    <lineage>
        <taxon>unclassified sequences</taxon>
        <taxon>metagenomes</taxon>
        <taxon>ecological metagenomes</taxon>
    </lineage>
</organism>
<name>T1BMD5_9ZZZZ</name>